<evidence type="ECO:0000313" key="3">
    <source>
        <dbReference type="Proteomes" id="UP000296049"/>
    </source>
</evidence>
<organism evidence="2 3">
    <name type="scientific">Anas platyrhynchos</name>
    <name type="common">Mallard</name>
    <name type="synonym">Anas boschas</name>
    <dbReference type="NCBI Taxonomy" id="8839"/>
    <lineage>
        <taxon>Eukaryota</taxon>
        <taxon>Metazoa</taxon>
        <taxon>Chordata</taxon>
        <taxon>Craniata</taxon>
        <taxon>Vertebrata</taxon>
        <taxon>Euteleostomi</taxon>
        <taxon>Archelosauria</taxon>
        <taxon>Archosauria</taxon>
        <taxon>Dinosauria</taxon>
        <taxon>Saurischia</taxon>
        <taxon>Theropoda</taxon>
        <taxon>Coelurosauria</taxon>
        <taxon>Aves</taxon>
        <taxon>Neognathae</taxon>
        <taxon>Galloanserae</taxon>
        <taxon>Anseriformes</taxon>
        <taxon>Anatidae</taxon>
        <taxon>Anatinae</taxon>
        <taxon>Anas</taxon>
    </lineage>
</organism>
<feature type="compositionally biased region" description="Acidic residues" evidence="1">
    <location>
        <begin position="226"/>
        <end position="239"/>
    </location>
</feature>
<reference evidence="3" key="1">
    <citation type="journal article" date="2013" name="Nat. Genet.">
        <title>The duck genome and transcriptome provide insight into an avian influenza virus reservoir species.</title>
        <authorList>
            <person name="Huang Y."/>
            <person name="Li Y."/>
            <person name="Burt D.W."/>
            <person name="Chen H."/>
            <person name="Zhang Y."/>
            <person name="Qian W."/>
            <person name="Kim H."/>
            <person name="Gan S."/>
            <person name="Zhao Y."/>
            <person name="Li J."/>
            <person name="Yi K."/>
            <person name="Feng H."/>
            <person name="Zhu P."/>
            <person name="Li B."/>
            <person name="Liu Q."/>
            <person name="Fairley S."/>
            <person name="Magor K.E."/>
            <person name="Du Z."/>
            <person name="Hu X."/>
            <person name="Goodman L."/>
            <person name="Tafer H."/>
            <person name="Vignal A."/>
            <person name="Lee T."/>
            <person name="Kim K.W."/>
            <person name="Sheng Z."/>
            <person name="An Y."/>
            <person name="Searle S."/>
            <person name="Herrero J."/>
            <person name="Groenen M.A."/>
            <person name="Crooijmans R.P."/>
            <person name="Faraut T."/>
            <person name="Cai Q."/>
            <person name="Webster R.G."/>
            <person name="Aldridge J.R."/>
            <person name="Warren W.C."/>
            <person name="Bartschat S."/>
            <person name="Kehr S."/>
            <person name="Marz M."/>
            <person name="Stadler P.F."/>
            <person name="Smith J."/>
            <person name="Kraus R.H."/>
            <person name="Zhao Y."/>
            <person name="Ren L."/>
            <person name="Fei J."/>
            <person name="Morisson M."/>
            <person name="Kaiser P."/>
            <person name="Griffin D.K."/>
            <person name="Rao M."/>
            <person name="Pitel F."/>
            <person name="Wang J."/>
            <person name="Li N."/>
        </authorList>
    </citation>
    <scope>NUCLEOTIDE SEQUENCE [LARGE SCALE GENOMIC DNA]</scope>
</reference>
<accession>R0JFI4</accession>
<dbReference type="AlphaFoldDB" id="R0JFI4"/>
<name>R0JFI4_ANAPL</name>
<sequence length="477" mass="53716">MLSAIPPAPFETLGQLEPNLSEMPTVQKASSHAEATFYTTEGNCEIKTKCSVCFRSDICMSALDKSSKEKSRKDRYKTAEINGLFFFFSSPIESHELWIRSQGNVRALPAPLRRCCPNAGVLLGKPQQQGSAAAGRCMLHRGNPLVHKLHFPAGPSTVHFLFLCVEAKWVLTYQALLLVMTSSSSRSPVLGSVVHWQAISRRLVPPENSFYLLLTAQQAANQEVTPEGEEEGAGEEGVEEGEKGKEREGEGKREKERERKRKNIENFPIVARNEWELTNQVLQSQRQPLFMFAPQDVSSLPKKVQSLWSCILVSPSIAIPAASQERAVMNGAVPLSYLSLFNPPQSLHQQINRLDLQSPWEAAVQAVLSEHQRQSCMESLQGCILQRILEIINLEFTGTPSTENCIHLIRNQKQCQTCLYFQHLQNECEQASDQKGFGDIVWQIFPNDKKEGKNKTLWTVHQQKKRQHLFTKLSSTY</sequence>
<dbReference type="EMBL" id="KB744099">
    <property type="protein sequence ID" value="EOA96020.1"/>
    <property type="molecule type" value="Genomic_DNA"/>
</dbReference>
<protein>
    <submittedName>
        <fullName evidence="2">Uncharacterized protein</fullName>
    </submittedName>
</protein>
<evidence type="ECO:0000313" key="2">
    <source>
        <dbReference type="EMBL" id="EOA96020.1"/>
    </source>
</evidence>
<keyword evidence="3" id="KW-1185">Reference proteome</keyword>
<evidence type="ECO:0000256" key="1">
    <source>
        <dbReference type="SAM" id="MobiDB-lite"/>
    </source>
</evidence>
<dbReference type="Proteomes" id="UP000296049">
    <property type="component" value="Unassembled WGS sequence"/>
</dbReference>
<feature type="region of interest" description="Disordered" evidence="1">
    <location>
        <begin position="221"/>
        <end position="259"/>
    </location>
</feature>
<proteinExistence type="predicted"/>
<feature type="compositionally biased region" description="Basic and acidic residues" evidence="1">
    <location>
        <begin position="240"/>
        <end position="257"/>
    </location>
</feature>
<gene>
    <name evidence="2" type="ORF">Anapl_12560</name>
</gene>